<keyword evidence="7 12" id="KW-1133">Transmembrane helix</keyword>
<dbReference type="SMART" id="SM00176">
    <property type="entry name" value="RAN"/>
    <property type="match status" value="1"/>
</dbReference>
<evidence type="ECO:0000256" key="7">
    <source>
        <dbReference type="ARBA" id="ARBA00022989"/>
    </source>
</evidence>
<comment type="caution">
    <text evidence="14">The sequence shown here is derived from an EMBL/GenBank/DDBJ whole genome shotgun (WGS) entry which is preliminary data.</text>
</comment>
<dbReference type="SMART" id="SM00382">
    <property type="entry name" value="AAA"/>
    <property type="match status" value="1"/>
</dbReference>
<keyword evidence="15" id="KW-1185">Reference proteome</keyword>
<sequence length="1038" mass="118480">MIEDGTEPIRRISRRTRGERTKRRQRYLLSSMQKTSMENTDLDYNISASSTECSPHRSVQNNNNVKSQPPVKEFKTSFVSKMKSGEEVTEENKEKHTTKSPKSTKLKRSYSLIKKLKLKSKLNPITAPQTEGDTANSAQPSTSSEPASIERQTPEGDDNFILTKSASDTNLQETWKTVENLMKDNKNTSIKSAAAIESNQFYLGKEQTSLPERTKSLENLKDMPAYGELILDQVPSTSNVNQSTYKPKDHLYKILVIGDLGTGKTSIIKRYVHRFFTQHYRATIGVDFALKVLNWDENTLIRLQLWDIAGQERYGNMTRVYYKEAVGAFIVFDVTRKNTFDSVINWKTDLDSKVQLPDGSPIPCVLLANKCDQLRESLTSNKALDDYCRENGFTAWFETSAKDNINIDEAAKSLVETILEQDALIYESKRMDDKFSVRDSSDQRNGRKDNAFTFRWENISVSIKSRQFTFCQLTETCKILLNNVSGFGKSSSLIAIFGPSGCGKTTLLGSISGRIKVKNGILKLNNNIATERYIRSISGYIPQEDYLMESLTVYEQMQFMTALKLHKSKGERNTKIKTLLTELGLDASRHTILRSLSGGEKRKLSLATELINDPYILFCDEPTTGLDSFSALAVIQKLEAVAMTGKLVLVTVHQPSSQLFDLFNNIILLANGQLIFEGSKQQAKLFFEKAKLYCPVSYNPADFYLKCLTTNYNDEETGEKQINRLSELYREEYLEEKNNSKSAFLRLQPKESFSDKKNFAQLGWLIWRAFIDSKRNFSRFRAGYILLMMTSIIITLSYANVRLTDSNSVQNIQGALYLIISELIYIHMYSVIHIFPEEVPVFVWEKSVYSSFPYLLSKALSLVPVCLVNSISFLMVYFIVLQFMTSVELFLGIFVILFITSICGMCLGLCLSAIFSTVEYIELFIVPFDIVVMILSGYWIKIDSVPKFFTFVKYLSPFYFGFESVSTSFWKKVTHLANCTGEESPCYESGDAVLKDYGFFKEYDIVTYDMIYMFVLILVYLYLGYLGLLRKRALYEMY</sequence>
<reference evidence="14" key="1">
    <citation type="journal article" date="2023" name="Insect Mol. Biol.">
        <title>Genome sequencing provides insights into the evolution of gene families encoding plant cell wall-degrading enzymes in longhorned beetles.</title>
        <authorList>
            <person name="Shin N.R."/>
            <person name="Okamura Y."/>
            <person name="Kirsch R."/>
            <person name="Pauchet Y."/>
        </authorList>
    </citation>
    <scope>NUCLEOTIDE SEQUENCE</scope>
    <source>
        <strain evidence="14">MMC_N1</strain>
    </source>
</reference>
<dbReference type="InterPro" id="IPR027417">
    <property type="entry name" value="P-loop_NTPase"/>
</dbReference>
<feature type="transmembrane region" description="Helical" evidence="12">
    <location>
        <begin position="920"/>
        <end position="939"/>
    </location>
</feature>
<feature type="region of interest" description="Disordered" evidence="11">
    <location>
        <begin position="1"/>
        <end position="166"/>
    </location>
</feature>
<evidence type="ECO:0000256" key="10">
    <source>
        <dbReference type="ARBA" id="ARBA00023289"/>
    </source>
</evidence>
<dbReference type="Gene3D" id="3.40.50.300">
    <property type="entry name" value="P-loop containing nucleotide triphosphate hydrolases"/>
    <property type="match status" value="2"/>
</dbReference>
<dbReference type="Pfam" id="PF00071">
    <property type="entry name" value="Ras"/>
    <property type="match status" value="1"/>
</dbReference>
<keyword evidence="4 12" id="KW-0812">Transmembrane</keyword>
<evidence type="ECO:0000259" key="13">
    <source>
        <dbReference type="PROSITE" id="PS50893"/>
    </source>
</evidence>
<evidence type="ECO:0000256" key="9">
    <source>
        <dbReference type="ARBA" id="ARBA00023288"/>
    </source>
</evidence>
<dbReference type="PROSITE" id="PS00211">
    <property type="entry name" value="ABC_TRANSPORTER_1"/>
    <property type="match status" value="1"/>
</dbReference>
<dbReference type="InterPro" id="IPR013525">
    <property type="entry name" value="ABC2_TM"/>
</dbReference>
<feature type="transmembrane region" description="Helical" evidence="12">
    <location>
        <begin position="855"/>
        <end position="880"/>
    </location>
</feature>
<feature type="compositionally biased region" description="Basic residues" evidence="11">
    <location>
        <begin position="11"/>
        <end position="26"/>
    </location>
</feature>
<dbReference type="InterPro" id="IPR030697">
    <property type="entry name" value="Rab29/Rab38/Rab32"/>
</dbReference>
<comment type="similarity">
    <text evidence="2">Belongs to the ABC transporter superfamily. ABCG family. Eye pigment precursor importer (TC 3.A.1.204) subfamily.</text>
</comment>
<dbReference type="InterPro" id="IPR003439">
    <property type="entry name" value="ABC_transporter-like_ATP-bd"/>
</dbReference>
<dbReference type="PRINTS" id="PR00449">
    <property type="entry name" value="RASTRNSFRMNG"/>
</dbReference>
<evidence type="ECO:0000256" key="4">
    <source>
        <dbReference type="ARBA" id="ARBA00022692"/>
    </source>
</evidence>
<evidence type="ECO:0000256" key="2">
    <source>
        <dbReference type="ARBA" id="ARBA00005814"/>
    </source>
</evidence>
<evidence type="ECO:0000256" key="1">
    <source>
        <dbReference type="ARBA" id="ARBA00004141"/>
    </source>
</evidence>
<evidence type="ECO:0000256" key="11">
    <source>
        <dbReference type="SAM" id="MobiDB-lite"/>
    </source>
</evidence>
<evidence type="ECO:0000313" key="14">
    <source>
        <dbReference type="EMBL" id="KAJ8974285.1"/>
    </source>
</evidence>
<evidence type="ECO:0000256" key="5">
    <source>
        <dbReference type="ARBA" id="ARBA00022741"/>
    </source>
</evidence>
<feature type="transmembrane region" description="Helical" evidence="12">
    <location>
        <begin position="815"/>
        <end position="835"/>
    </location>
</feature>
<feature type="compositionally biased region" description="Basic residues" evidence="11">
    <location>
        <begin position="98"/>
        <end position="120"/>
    </location>
</feature>
<evidence type="ECO:0000256" key="12">
    <source>
        <dbReference type="SAM" id="Phobius"/>
    </source>
</evidence>
<evidence type="ECO:0000256" key="3">
    <source>
        <dbReference type="ARBA" id="ARBA00022448"/>
    </source>
</evidence>
<keyword evidence="10" id="KW-0636">Prenylation</keyword>
<dbReference type="Pfam" id="PF19055">
    <property type="entry name" value="ABC2_membrane_7"/>
    <property type="match status" value="1"/>
</dbReference>
<dbReference type="InterPro" id="IPR003593">
    <property type="entry name" value="AAA+_ATPase"/>
</dbReference>
<feature type="transmembrane region" description="Helical" evidence="12">
    <location>
        <begin position="782"/>
        <end position="803"/>
    </location>
</feature>
<dbReference type="InterPro" id="IPR017871">
    <property type="entry name" value="ABC_transporter-like_CS"/>
</dbReference>
<keyword evidence="5" id="KW-0547">Nucleotide-binding</keyword>
<dbReference type="Proteomes" id="UP001162164">
    <property type="component" value="Unassembled WGS sequence"/>
</dbReference>
<dbReference type="SMART" id="SM00174">
    <property type="entry name" value="RHO"/>
    <property type="match status" value="1"/>
</dbReference>
<dbReference type="PROSITE" id="PS51419">
    <property type="entry name" value="RAB"/>
    <property type="match status" value="1"/>
</dbReference>
<dbReference type="Pfam" id="PF01061">
    <property type="entry name" value="ABC2_membrane"/>
    <property type="match status" value="1"/>
</dbReference>
<organism evidence="14 15">
    <name type="scientific">Molorchus minor</name>
    <dbReference type="NCBI Taxonomy" id="1323400"/>
    <lineage>
        <taxon>Eukaryota</taxon>
        <taxon>Metazoa</taxon>
        <taxon>Ecdysozoa</taxon>
        <taxon>Arthropoda</taxon>
        <taxon>Hexapoda</taxon>
        <taxon>Insecta</taxon>
        <taxon>Pterygota</taxon>
        <taxon>Neoptera</taxon>
        <taxon>Endopterygota</taxon>
        <taxon>Coleoptera</taxon>
        <taxon>Polyphaga</taxon>
        <taxon>Cucujiformia</taxon>
        <taxon>Chrysomeloidea</taxon>
        <taxon>Cerambycidae</taxon>
        <taxon>Lamiinae</taxon>
        <taxon>Monochamini</taxon>
        <taxon>Molorchus</taxon>
    </lineage>
</organism>
<keyword evidence="6" id="KW-0067">ATP-binding</keyword>
<evidence type="ECO:0000256" key="6">
    <source>
        <dbReference type="ARBA" id="ARBA00022840"/>
    </source>
</evidence>
<accession>A0ABQ9J9J1</accession>
<keyword evidence="9" id="KW-0449">Lipoprotein</keyword>
<dbReference type="InterPro" id="IPR005225">
    <property type="entry name" value="Small_GTP-bd"/>
</dbReference>
<protein>
    <recommendedName>
        <fullName evidence="13">ABC transporter domain-containing protein</fullName>
    </recommendedName>
</protein>
<dbReference type="SMART" id="SM00173">
    <property type="entry name" value="RAS"/>
    <property type="match status" value="1"/>
</dbReference>
<dbReference type="PANTHER" id="PTHR48041">
    <property type="entry name" value="ABC TRANSPORTER G FAMILY MEMBER 28"/>
    <property type="match status" value="1"/>
</dbReference>
<dbReference type="CDD" id="cd04107">
    <property type="entry name" value="Rab32_Rab38"/>
    <property type="match status" value="1"/>
</dbReference>
<dbReference type="SMART" id="SM00175">
    <property type="entry name" value="RAB"/>
    <property type="match status" value="1"/>
</dbReference>
<feature type="domain" description="ABC transporter" evidence="13">
    <location>
        <begin position="454"/>
        <end position="696"/>
    </location>
</feature>
<evidence type="ECO:0000256" key="8">
    <source>
        <dbReference type="ARBA" id="ARBA00023136"/>
    </source>
</evidence>
<feature type="transmembrane region" description="Helical" evidence="12">
    <location>
        <begin position="951"/>
        <end position="970"/>
    </location>
</feature>
<dbReference type="InterPro" id="IPR050352">
    <property type="entry name" value="ABCG_transporters"/>
</dbReference>
<dbReference type="NCBIfam" id="TIGR00231">
    <property type="entry name" value="small_GTP"/>
    <property type="match status" value="1"/>
</dbReference>
<keyword evidence="3" id="KW-0813">Transport</keyword>
<dbReference type="InterPro" id="IPR043926">
    <property type="entry name" value="ABCG_dom"/>
</dbReference>
<dbReference type="PROSITE" id="PS51421">
    <property type="entry name" value="RAS"/>
    <property type="match status" value="1"/>
</dbReference>
<evidence type="ECO:0000313" key="15">
    <source>
        <dbReference type="Proteomes" id="UP001162164"/>
    </source>
</evidence>
<feature type="transmembrane region" description="Helical" evidence="12">
    <location>
        <begin position="1010"/>
        <end position="1029"/>
    </location>
</feature>
<feature type="compositionally biased region" description="Basic and acidic residues" evidence="11">
    <location>
        <begin position="83"/>
        <end position="97"/>
    </location>
</feature>
<feature type="compositionally biased region" description="Polar residues" evidence="11">
    <location>
        <begin position="46"/>
        <end position="67"/>
    </location>
</feature>
<name>A0ABQ9J9J1_9CUCU</name>
<dbReference type="SUPFAM" id="SSF52540">
    <property type="entry name" value="P-loop containing nucleoside triphosphate hydrolases"/>
    <property type="match status" value="2"/>
</dbReference>
<dbReference type="InterPro" id="IPR001806">
    <property type="entry name" value="Small_GTPase"/>
</dbReference>
<proteinExistence type="inferred from homology"/>
<dbReference type="Pfam" id="PF00005">
    <property type="entry name" value="ABC_tran"/>
    <property type="match status" value="1"/>
</dbReference>
<feature type="transmembrane region" description="Helical" evidence="12">
    <location>
        <begin position="889"/>
        <end position="914"/>
    </location>
</feature>
<comment type="subcellular location">
    <subcellularLocation>
        <location evidence="1">Membrane</location>
        <topology evidence="1">Multi-pass membrane protein</topology>
    </subcellularLocation>
</comment>
<dbReference type="PROSITE" id="PS50893">
    <property type="entry name" value="ABC_TRANSPORTER_2"/>
    <property type="match status" value="1"/>
</dbReference>
<dbReference type="EMBL" id="JAPWTJ010001022">
    <property type="protein sequence ID" value="KAJ8974285.1"/>
    <property type="molecule type" value="Genomic_DNA"/>
</dbReference>
<dbReference type="PANTHER" id="PTHR48041:SF91">
    <property type="entry name" value="ABC TRANSPORTER G FAMILY MEMBER 28"/>
    <property type="match status" value="1"/>
</dbReference>
<gene>
    <name evidence="14" type="ORF">NQ317_013174</name>
</gene>
<keyword evidence="8 12" id="KW-0472">Membrane</keyword>
<feature type="compositionally biased region" description="Polar residues" evidence="11">
    <location>
        <begin position="28"/>
        <end position="39"/>
    </location>
</feature>
<feature type="compositionally biased region" description="Polar residues" evidence="11">
    <location>
        <begin position="126"/>
        <end position="146"/>
    </location>
</feature>